<keyword evidence="9" id="KW-1185">Reference proteome</keyword>
<protein>
    <recommendedName>
        <fullName evidence="10">Gustatory receptor</fullName>
    </recommendedName>
</protein>
<name>A0AAU9XGD8_9CNID</name>
<feature type="transmembrane region" description="Helical" evidence="7">
    <location>
        <begin position="72"/>
        <end position="97"/>
    </location>
</feature>
<accession>A0AAU9XGD8</accession>
<organism evidence="8 9">
    <name type="scientific">Pocillopora meandrina</name>
    <dbReference type="NCBI Taxonomy" id="46732"/>
    <lineage>
        <taxon>Eukaryota</taxon>
        <taxon>Metazoa</taxon>
        <taxon>Cnidaria</taxon>
        <taxon>Anthozoa</taxon>
        <taxon>Hexacorallia</taxon>
        <taxon>Scleractinia</taxon>
        <taxon>Astrocoeniina</taxon>
        <taxon>Pocilloporidae</taxon>
        <taxon>Pocillopora</taxon>
    </lineage>
</organism>
<evidence type="ECO:0000256" key="4">
    <source>
        <dbReference type="ARBA" id="ARBA00023136"/>
    </source>
</evidence>
<evidence type="ECO:0000256" key="3">
    <source>
        <dbReference type="ARBA" id="ARBA00022989"/>
    </source>
</evidence>
<sequence>MIASGSVQPTDVSTDDPAKDQENVSKPLLKNIDEIYSLVLKLLRLFGLYLGDTSLKRLAHTSGHYRQPSILAIINCCVMMAGFWINVVMAIVAIFYGDDMYRFILFSLWCVLIALNATLCLFVLCVPFNDTRKSRFGYLLMKLCSMNTTVSLEKVKTKSTRGIIVFGFVSIFSTAGILMTSLLLKINVAYSEPWSQWLGFEIVSVIFLIVGCGPWFLPVLFYCITCCILEALLEDLHQRISPLRPFTLNLTAFRMEHRKLCEVVEFADKMLRLPLFGMVSVYLPLICFNFYLVVNSSPGHKFVSHISTLIFFLFAVCTLAIIMVFGSKVNEQIHSFQKDLEAFPISKDEEVKLVMFMLELQGESKGLSVGGLAVINKSMSLTIVGVIISYFAVMLSLPRR</sequence>
<keyword evidence="2 7" id="KW-0812">Transmembrane</keyword>
<keyword evidence="5" id="KW-0675">Receptor</keyword>
<comment type="caution">
    <text evidence="8">The sequence shown here is derived from an EMBL/GenBank/DDBJ whole genome shotgun (WGS) entry which is preliminary data.</text>
</comment>
<comment type="subcellular location">
    <subcellularLocation>
        <location evidence="1">Membrane</location>
        <topology evidence="1">Multi-pass membrane protein</topology>
    </subcellularLocation>
</comment>
<feature type="transmembrane region" description="Helical" evidence="7">
    <location>
        <begin position="163"/>
        <end position="184"/>
    </location>
</feature>
<evidence type="ECO:0000256" key="5">
    <source>
        <dbReference type="ARBA" id="ARBA00023170"/>
    </source>
</evidence>
<reference evidence="8 9" key="1">
    <citation type="submission" date="2022-05" db="EMBL/GenBank/DDBJ databases">
        <authorList>
            <consortium name="Genoscope - CEA"/>
            <person name="William W."/>
        </authorList>
    </citation>
    <scope>NUCLEOTIDE SEQUENCE [LARGE SCALE GENOMIC DNA]</scope>
</reference>
<dbReference type="GO" id="GO:0038023">
    <property type="term" value="F:signaling receptor activity"/>
    <property type="evidence" value="ECO:0007669"/>
    <property type="project" value="UniProtKB-ARBA"/>
</dbReference>
<feature type="transmembrane region" description="Helical" evidence="7">
    <location>
        <begin position="204"/>
        <end position="233"/>
    </location>
</feature>
<feature type="transmembrane region" description="Helical" evidence="7">
    <location>
        <begin position="275"/>
        <end position="294"/>
    </location>
</feature>
<feature type="transmembrane region" description="Helical" evidence="7">
    <location>
        <begin position="306"/>
        <end position="326"/>
    </location>
</feature>
<evidence type="ECO:0000256" key="1">
    <source>
        <dbReference type="ARBA" id="ARBA00004141"/>
    </source>
</evidence>
<dbReference type="Proteomes" id="UP001159428">
    <property type="component" value="Unassembled WGS sequence"/>
</dbReference>
<dbReference type="InterPro" id="IPR013604">
    <property type="entry name" value="7TM_chemorcpt"/>
</dbReference>
<dbReference type="GO" id="GO:0016020">
    <property type="term" value="C:membrane"/>
    <property type="evidence" value="ECO:0007669"/>
    <property type="project" value="UniProtKB-SubCell"/>
</dbReference>
<dbReference type="GO" id="GO:0050909">
    <property type="term" value="P:sensory perception of taste"/>
    <property type="evidence" value="ECO:0007669"/>
    <property type="project" value="InterPro"/>
</dbReference>
<keyword evidence="3 7" id="KW-1133">Transmembrane helix</keyword>
<evidence type="ECO:0008006" key="10">
    <source>
        <dbReference type="Google" id="ProtNLM"/>
    </source>
</evidence>
<proteinExistence type="predicted"/>
<evidence type="ECO:0000256" key="2">
    <source>
        <dbReference type="ARBA" id="ARBA00022692"/>
    </source>
</evidence>
<feature type="transmembrane region" description="Helical" evidence="7">
    <location>
        <begin position="103"/>
        <end position="126"/>
    </location>
</feature>
<feature type="transmembrane region" description="Helical" evidence="7">
    <location>
        <begin position="379"/>
        <end position="397"/>
    </location>
</feature>
<dbReference type="EMBL" id="CALNXJ010000042">
    <property type="protein sequence ID" value="CAH3146888.1"/>
    <property type="molecule type" value="Genomic_DNA"/>
</dbReference>
<dbReference type="Pfam" id="PF08395">
    <property type="entry name" value="7tm_7"/>
    <property type="match status" value="1"/>
</dbReference>
<evidence type="ECO:0000313" key="8">
    <source>
        <dbReference type="EMBL" id="CAH3146888.1"/>
    </source>
</evidence>
<dbReference type="AlphaFoldDB" id="A0AAU9XGD8"/>
<dbReference type="GO" id="GO:0051606">
    <property type="term" value="P:detection of stimulus"/>
    <property type="evidence" value="ECO:0007669"/>
    <property type="project" value="UniProtKB-ARBA"/>
</dbReference>
<keyword evidence="4 7" id="KW-0472">Membrane</keyword>
<evidence type="ECO:0000256" key="7">
    <source>
        <dbReference type="SAM" id="Phobius"/>
    </source>
</evidence>
<feature type="compositionally biased region" description="Polar residues" evidence="6">
    <location>
        <begin position="1"/>
        <end position="12"/>
    </location>
</feature>
<dbReference type="PANTHER" id="PTHR21421">
    <property type="entry name" value="GUSTATORY RECEPTOR"/>
    <property type="match status" value="1"/>
</dbReference>
<feature type="region of interest" description="Disordered" evidence="6">
    <location>
        <begin position="1"/>
        <end position="22"/>
    </location>
</feature>
<gene>
    <name evidence="8" type="ORF">PMEA_00023149</name>
</gene>
<evidence type="ECO:0000256" key="6">
    <source>
        <dbReference type="SAM" id="MobiDB-lite"/>
    </source>
</evidence>
<dbReference type="PANTHER" id="PTHR21421:SF29">
    <property type="entry name" value="GUSTATORY RECEPTOR 5A FOR TREHALOSE-RELATED"/>
    <property type="match status" value="1"/>
</dbReference>
<evidence type="ECO:0000313" key="9">
    <source>
        <dbReference type="Proteomes" id="UP001159428"/>
    </source>
</evidence>